<keyword evidence="4" id="KW-1185">Reference proteome</keyword>
<feature type="domain" description="Peptidase S24/S26A/S26B/S26C" evidence="2">
    <location>
        <begin position="19"/>
        <end position="126"/>
    </location>
</feature>
<dbReference type="InterPro" id="IPR039418">
    <property type="entry name" value="LexA-like"/>
</dbReference>
<evidence type="ECO:0000313" key="4">
    <source>
        <dbReference type="Proteomes" id="UP001595579"/>
    </source>
</evidence>
<dbReference type="InterPro" id="IPR050077">
    <property type="entry name" value="LexA_repressor"/>
</dbReference>
<feature type="region of interest" description="Disordered" evidence="1">
    <location>
        <begin position="1"/>
        <end position="24"/>
    </location>
</feature>
<protein>
    <submittedName>
        <fullName evidence="3">LexA family protein</fullName>
    </submittedName>
</protein>
<dbReference type="PANTHER" id="PTHR33516">
    <property type="entry name" value="LEXA REPRESSOR"/>
    <property type="match status" value="1"/>
</dbReference>
<feature type="compositionally biased region" description="Pro residues" evidence="1">
    <location>
        <begin position="1"/>
        <end position="14"/>
    </location>
</feature>
<dbReference type="InterPro" id="IPR015927">
    <property type="entry name" value="Peptidase_S24_S26A/B/C"/>
</dbReference>
<dbReference type="EMBL" id="JBHRUG010000002">
    <property type="protein sequence ID" value="MFC3282445.1"/>
    <property type="molecule type" value="Genomic_DNA"/>
</dbReference>
<gene>
    <name evidence="3" type="ORF">ACFOEV_02320</name>
</gene>
<dbReference type="PANTHER" id="PTHR33516:SF2">
    <property type="entry name" value="LEXA REPRESSOR-RELATED"/>
    <property type="match status" value="1"/>
</dbReference>
<dbReference type="RefSeq" id="WP_386771195.1">
    <property type="nucleotide sequence ID" value="NZ_JBHRUG010000002.1"/>
</dbReference>
<evidence type="ECO:0000313" key="3">
    <source>
        <dbReference type="EMBL" id="MFC3282445.1"/>
    </source>
</evidence>
<accession>A0ABV7LL54</accession>
<dbReference type="NCBIfam" id="NF007621">
    <property type="entry name" value="PRK10276.1"/>
    <property type="match status" value="1"/>
</dbReference>
<dbReference type="Proteomes" id="UP001595579">
    <property type="component" value="Unassembled WGS sequence"/>
</dbReference>
<feature type="compositionally biased region" description="Low complexity" evidence="1">
    <location>
        <begin position="15"/>
        <end position="24"/>
    </location>
</feature>
<dbReference type="InterPro" id="IPR036286">
    <property type="entry name" value="LexA/Signal_pep-like_sf"/>
</dbReference>
<organism evidence="3 4">
    <name type="scientific">Litchfieldella rifensis</name>
    <dbReference type="NCBI Taxonomy" id="762643"/>
    <lineage>
        <taxon>Bacteria</taxon>
        <taxon>Pseudomonadati</taxon>
        <taxon>Pseudomonadota</taxon>
        <taxon>Gammaproteobacteria</taxon>
        <taxon>Oceanospirillales</taxon>
        <taxon>Halomonadaceae</taxon>
        <taxon>Litchfieldella</taxon>
    </lineage>
</organism>
<dbReference type="Pfam" id="PF00717">
    <property type="entry name" value="Peptidase_S24"/>
    <property type="match status" value="1"/>
</dbReference>
<proteinExistence type="predicted"/>
<name>A0ABV7LL54_9GAMM</name>
<dbReference type="CDD" id="cd06529">
    <property type="entry name" value="S24_LexA-like"/>
    <property type="match status" value="1"/>
</dbReference>
<comment type="caution">
    <text evidence="3">The sequence shown here is derived from an EMBL/GenBank/DDBJ whole genome shotgun (WGS) entry which is preliminary data.</text>
</comment>
<evidence type="ECO:0000259" key="2">
    <source>
        <dbReference type="Pfam" id="PF00717"/>
    </source>
</evidence>
<reference evidence="4" key="1">
    <citation type="journal article" date="2019" name="Int. J. Syst. Evol. Microbiol.">
        <title>The Global Catalogue of Microorganisms (GCM) 10K type strain sequencing project: providing services to taxonomists for standard genome sequencing and annotation.</title>
        <authorList>
            <consortium name="The Broad Institute Genomics Platform"/>
            <consortium name="The Broad Institute Genome Sequencing Center for Infectious Disease"/>
            <person name="Wu L."/>
            <person name="Ma J."/>
        </authorList>
    </citation>
    <scope>NUCLEOTIDE SEQUENCE [LARGE SCALE GENOMIC DNA]</scope>
    <source>
        <strain evidence="4">CECT 7698</strain>
    </source>
</reference>
<sequence length="140" mass="15710">MRMMSPAPPSPPLPLRRGASGFPSPADDYLDAPLDLHRHLVPRPASTFFMLVEGNTQASAGFQHGDLLVVDRSLTPRPGHWVIAVIEGELCLQRLEGTHQRLWLRPTEPDADRLPLDDECRLWGVVSHVIHDLQHPLREP</sequence>
<dbReference type="Gene3D" id="2.10.109.10">
    <property type="entry name" value="Umud Fragment, subunit A"/>
    <property type="match status" value="1"/>
</dbReference>
<evidence type="ECO:0000256" key="1">
    <source>
        <dbReference type="SAM" id="MobiDB-lite"/>
    </source>
</evidence>
<dbReference type="SUPFAM" id="SSF51306">
    <property type="entry name" value="LexA/Signal peptidase"/>
    <property type="match status" value="1"/>
</dbReference>